<organism evidence="5 6">
    <name type="scientific">Diploptera punctata</name>
    <name type="common">Pacific beetle cockroach</name>
    <dbReference type="NCBI Taxonomy" id="6984"/>
    <lineage>
        <taxon>Eukaryota</taxon>
        <taxon>Metazoa</taxon>
        <taxon>Ecdysozoa</taxon>
        <taxon>Arthropoda</taxon>
        <taxon>Hexapoda</taxon>
        <taxon>Insecta</taxon>
        <taxon>Pterygota</taxon>
        <taxon>Neoptera</taxon>
        <taxon>Polyneoptera</taxon>
        <taxon>Dictyoptera</taxon>
        <taxon>Blattodea</taxon>
        <taxon>Blaberoidea</taxon>
        <taxon>Blaberidae</taxon>
        <taxon>Diplopterinae</taxon>
        <taxon>Diploptera</taxon>
    </lineage>
</organism>
<dbReference type="PROSITE" id="PS00798">
    <property type="entry name" value="ALDOKETO_REDUCTASE_1"/>
    <property type="match status" value="1"/>
</dbReference>
<protein>
    <recommendedName>
        <fullName evidence="4">NADP-dependent oxidoreductase domain-containing protein</fullName>
    </recommendedName>
</protein>
<dbReference type="AlphaFoldDB" id="A0AAD8E6U5"/>
<keyword evidence="6" id="KW-1185">Reference proteome</keyword>
<keyword evidence="2" id="KW-0521">NADP</keyword>
<keyword evidence="3" id="KW-0560">Oxidoreductase</keyword>
<evidence type="ECO:0000256" key="3">
    <source>
        <dbReference type="ARBA" id="ARBA00023002"/>
    </source>
</evidence>
<evidence type="ECO:0000313" key="6">
    <source>
        <dbReference type="Proteomes" id="UP001233999"/>
    </source>
</evidence>
<evidence type="ECO:0000256" key="2">
    <source>
        <dbReference type="ARBA" id="ARBA00022857"/>
    </source>
</evidence>
<evidence type="ECO:0000313" key="5">
    <source>
        <dbReference type="EMBL" id="KAJ9579011.1"/>
    </source>
</evidence>
<comment type="caution">
    <text evidence="5">The sequence shown here is derived from an EMBL/GenBank/DDBJ whole genome shotgun (WGS) entry which is preliminary data.</text>
</comment>
<dbReference type="EMBL" id="JASPKZ010008777">
    <property type="protein sequence ID" value="KAJ9579011.1"/>
    <property type="molecule type" value="Genomic_DNA"/>
</dbReference>
<reference evidence="5" key="1">
    <citation type="journal article" date="2023" name="IScience">
        <title>Live-bearing cockroach genome reveals convergent evolutionary mechanisms linked to viviparity in insects and beyond.</title>
        <authorList>
            <person name="Fouks B."/>
            <person name="Harrison M.C."/>
            <person name="Mikhailova A.A."/>
            <person name="Marchal E."/>
            <person name="English S."/>
            <person name="Carruthers M."/>
            <person name="Jennings E.C."/>
            <person name="Chiamaka E.L."/>
            <person name="Frigard R.A."/>
            <person name="Pippel M."/>
            <person name="Attardo G.M."/>
            <person name="Benoit J.B."/>
            <person name="Bornberg-Bauer E."/>
            <person name="Tobe S.S."/>
        </authorList>
    </citation>
    <scope>NUCLEOTIDE SEQUENCE</scope>
    <source>
        <strain evidence="5">Stay&amp;Tobe</strain>
    </source>
</reference>
<name>A0AAD8E6U5_DIPPU</name>
<feature type="non-terminal residue" evidence="5">
    <location>
        <position position="149"/>
    </location>
</feature>
<accession>A0AAD8E6U5</accession>
<dbReference type="PANTHER" id="PTHR43827">
    <property type="entry name" value="2,5-DIKETO-D-GLUCONIC ACID REDUCTASE"/>
    <property type="match status" value="1"/>
</dbReference>
<reference evidence="5" key="2">
    <citation type="submission" date="2023-05" db="EMBL/GenBank/DDBJ databases">
        <authorList>
            <person name="Fouks B."/>
        </authorList>
    </citation>
    <scope>NUCLEOTIDE SEQUENCE</scope>
    <source>
        <strain evidence="5">Stay&amp;Tobe</strain>
        <tissue evidence="5">Testes</tissue>
    </source>
</reference>
<comment type="similarity">
    <text evidence="1">Belongs to the aldo/keto reductase family.</text>
</comment>
<dbReference type="SUPFAM" id="SSF51430">
    <property type="entry name" value="NAD(P)-linked oxidoreductase"/>
    <property type="match status" value="1"/>
</dbReference>
<dbReference type="InterPro" id="IPR020471">
    <property type="entry name" value="AKR"/>
</dbReference>
<dbReference type="Proteomes" id="UP001233999">
    <property type="component" value="Unassembled WGS sequence"/>
</dbReference>
<evidence type="ECO:0000256" key="1">
    <source>
        <dbReference type="ARBA" id="ARBA00007905"/>
    </source>
</evidence>
<dbReference type="InterPro" id="IPR023210">
    <property type="entry name" value="NADP_OxRdtase_dom"/>
</dbReference>
<dbReference type="InterPro" id="IPR036812">
    <property type="entry name" value="NAD(P)_OxRdtase_dom_sf"/>
</dbReference>
<proteinExistence type="inferred from homology"/>
<gene>
    <name evidence="5" type="ORF">L9F63_024886</name>
</gene>
<feature type="domain" description="NADP-dependent oxidoreductase" evidence="4">
    <location>
        <begin position="26"/>
        <end position="128"/>
    </location>
</feature>
<dbReference type="GO" id="GO:0016616">
    <property type="term" value="F:oxidoreductase activity, acting on the CH-OH group of donors, NAD or NADP as acceptor"/>
    <property type="evidence" value="ECO:0007669"/>
    <property type="project" value="UniProtKB-ARBA"/>
</dbReference>
<dbReference type="PANTHER" id="PTHR43827:SF3">
    <property type="entry name" value="NADP-DEPENDENT OXIDOREDUCTASE DOMAIN-CONTAINING PROTEIN"/>
    <property type="match status" value="1"/>
</dbReference>
<dbReference type="PRINTS" id="PR00069">
    <property type="entry name" value="ALDKETRDTASE"/>
</dbReference>
<dbReference type="InterPro" id="IPR018170">
    <property type="entry name" value="Aldo/ket_reductase_CS"/>
</dbReference>
<evidence type="ECO:0000259" key="4">
    <source>
        <dbReference type="Pfam" id="PF00248"/>
    </source>
</evidence>
<sequence>LNYLNTMAVQTQFFTLNTGQKMPMVGLGTYRVHGQSVIYRVIEAALRAGYRSFDTAAVYRNEEAIGLAFKSLLPKYNLKREDIFLTTKLDPSEHGKGKTTKAVHESLEKLGTSYLDLYLIHWPGCKIACDKSSKCCVTCGNMAGIGFFT</sequence>
<dbReference type="Pfam" id="PF00248">
    <property type="entry name" value="Aldo_ket_red"/>
    <property type="match status" value="1"/>
</dbReference>
<dbReference type="Gene3D" id="3.20.20.100">
    <property type="entry name" value="NADP-dependent oxidoreductase domain"/>
    <property type="match status" value="1"/>
</dbReference>